<keyword evidence="2" id="KW-0732">Signal</keyword>
<reference evidence="4 5" key="1">
    <citation type="submission" date="2021-02" db="EMBL/GenBank/DDBJ databases">
        <title>Variation within the Batrachochytrium salamandrivorans European outbreak.</title>
        <authorList>
            <person name="Kelly M."/>
            <person name="Pasmans F."/>
            <person name="Shea T.P."/>
            <person name="Munoz J.F."/>
            <person name="Carranza S."/>
            <person name="Cuomo C.A."/>
            <person name="Martel A."/>
        </authorList>
    </citation>
    <scope>NUCLEOTIDE SEQUENCE [LARGE SCALE GENOMIC DNA]</scope>
    <source>
        <strain evidence="4 5">AMFP18/2</strain>
    </source>
</reference>
<dbReference type="PROSITE" id="PS51257">
    <property type="entry name" value="PROKAR_LIPOPROTEIN"/>
    <property type="match status" value="1"/>
</dbReference>
<evidence type="ECO:0000313" key="5">
    <source>
        <dbReference type="Proteomes" id="UP001648503"/>
    </source>
</evidence>
<feature type="signal peptide" evidence="2">
    <location>
        <begin position="1"/>
        <end position="19"/>
    </location>
</feature>
<name>A0ABQ8FIF5_9FUNG</name>
<dbReference type="Pfam" id="PF01764">
    <property type="entry name" value="Lipase_3"/>
    <property type="match status" value="1"/>
</dbReference>
<feature type="region of interest" description="Disordered" evidence="1">
    <location>
        <begin position="45"/>
        <end position="68"/>
    </location>
</feature>
<dbReference type="EMBL" id="JAFCIX010000102">
    <property type="protein sequence ID" value="KAH6598601.1"/>
    <property type="molecule type" value="Genomic_DNA"/>
</dbReference>
<evidence type="ECO:0000313" key="4">
    <source>
        <dbReference type="EMBL" id="KAH6598601.1"/>
    </source>
</evidence>
<feature type="chain" id="PRO_5045481688" description="Fungal lipase-type domain-containing protein" evidence="2">
    <location>
        <begin position="20"/>
        <end position="398"/>
    </location>
</feature>
<protein>
    <recommendedName>
        <fullName evidence="3">Fungal lipase-type domain-containing protein</fullName>
    </recommendedName>
</protein>
<evidence type="ECO:0000259" key="3">
    <source>
        <dbReference type="Pfam" id="PF01764"/>
    </source>
</evidence>
<dbReference type="InterPro" id="IPR029058">
    <property type="entry name" value="AB_hydrolase_fold"/>
</dbReference>
<comment type="caution">
    <text evidence="4">The sequence shown here is derived from an EMBL/GenBank/DDBJ whole genome shotgun (WGS) entry which is preliminary data.</text>
</comment>
<organism evidence="4 5">
    <name type="scientific">Batrachochytrium salamandrivorans</name>
    <dbReference type="NCBI Taxonomy" id="1357716"/>
    <lineage>
        <taxon>Eukaryota</taxon>
        <taxon>Fungi</taxon>
        <taxon>Fungi incertae sedis</taxon>
        <taxon>Chytridiomycota</taxon>
        <taxon>Chytridiomycota incertae sedis</taxon>
        <taxon>Chytridiomycetes</taxon>
        <taxon>Rhizophydiales</taxon>
        <taxon>Rhizophydiales incertae sedis</taxon>
        <taxon>Batrachochytrium</taxon>
    </lineage>
</organism>
<accession>A0ABQ8FIF5</accession>
<evidence type="ECO:0000256" key="1">
    <source>
        <dbReference type="SAM" id="MobiDB-lite"/>
    </source>
</evidence>
<proteinExistence type="predicted"/>
<evidence type="ECO:0000256" key="2">
    <source>
        <dbReference type="SAM" id="SignalP"/>
    </source>
</evidence>
<dbReference type="PANTHER" id="PTHR45856:SF25">
    <property type="entry name" value="FUNGAL LIPASE-LIKE DOMAIN-CONTAINING PROTEIN"/>
    <property type="match status" value="1"/>
</dbReference>
<dbReference type="Gene3D" id="3.40.50.1820">
    <property type="entry name" value="alpha/beta hydrolase"/>
    <property type="match status" value="1"/>
</dbReference>
<dbReference type="Proteomes" id="UP001648503">
    <property type="component" value="Unassembled WGS sequence"/>
</dbReference>
<dbReference type="SUPFAM" id="SSF53474">
    <property type="entry name" value="alpha/beta-Hydrolases"/>
    <property type="match status" value="1"/>
</dbReference>
<dbReference type="PANTHER" id="PTHR45856">
    <property type="entry name" value="ALPHA/BETA-HYDROLASES SUPERFAMILY PROTEIN"/>
    <property type="match status" value="1"/>
</dbReference>
<feature type="domain" description="Fungal lipase-type" evidence="3">
    <location>
        <begin position="197"/>
        <end position="343"/>
    </location>
</feature>
<dbReference type="CDD" id="cd00519">
    <property type="entry name" value="Lipase_3"/>
    <property type="match status" value="1"/>
</dbReference>
<dbReference type="InterPro" id="IPR051218">
    <property type="entry name" value="Sec_MonoDiacylglyc_Lipase"/>
</dbReference>
<dbReference type="InterPro" id="IPR002921">
    <property type="entry name" value="Fungal_lipase-type"/>
</dbReference>
<keyword evidence="5" id="KW-1185">Reference proteome</keyword>
<gene>
    <name evidence="4" type="ORF">BASA50_003639</name>
</gene>
<sequence length="398" mass="43972">MQKALLQAVILAIACVARATVTSPAISDSPDRYLSKIPVWNPSASLESKSSPRPQPFAVHPSYPPSRIPVHTSRIKPDKHQSYQQISYTSSNIAESVSVKAIKMLKSMSVKFMEEPPTRQSLDVNPGILSLLSTYMKYSAAIYCDVVNMHSSWTCGELCQGETAHAVILAPLKSPRTETSGSSVGIVTLHHLTRSIVVAFRGMKFPRNWASHYRLVTTDASKYRQKGSRVKIPKGVKVHNGFQKIYKGLRDQVQWGLQIATGLHPDYKIYFTGHSLGGALVTLAAMDSALSFGPLKVKQMHLLTYGSPRIGNKEWANWITGTPFGSIYRVFHISDPVPHLPLESMNYQHHLKGTVVVEGNGKISCIDMDDMSNTKACHNTKLVNPESQAHVSGYFWSA</sequence>